<protein>
    <recommendedName>
        <fullName evidence="2">dTDP-4-dehydrorhamnose reductase</fullName>
        <ecNumber evidence="2">1.1.1.133</ecNumber>
    </recommendedName>
</protein>
<dbReference type="EC" id="1.1.1.133" evidence="2"/>
<comment type="similarity">
    <text evidence="1 2">Belongs to the dTDP-4-dehydrorhamnose reductase family.</text>
</comment>
<comment type="function">
    <text evidence="2">Catalyzes the reduction of dTDP-6-deoxy-L-lyxo-4-hexulose to yield dTDP-L-rhamnose.</text>
</comment>
<organism evidence="4 5">
    <name type="scientific">Paenibacillus illinoisensis</name>
    <dbReference type="NCBI Taxonomy" id="59845"/>
    <lineage>
        <taxon>Bacteria</taxon>
        <taxon>Bacillati</taxon>
        <taxon>Bacillota</taxon>
        <taxon>Bacilli</taxon>
        <taxon>Bacillales</taxon>
        <taxon>Paenibacillaceae</taxon>
        <taxon>Paenibacillus</taxon>
    </lineage>
</organism>
<evidence type="ECO:0000256" key="2">
    <source>
        <dbReference type="RuleBase" id="RU364082"/>
    </source>
</evidence>
<feature type="domain" description="RmlD-like substrate binding" evidence="3">
    <location>
        <begin position="4"/>
        <end position="287"/>
    </location>
</feature>
<dbReference type="GO" id="GO:0008831">
    <property type="term" value="F:dTDP-4-dehydrorhamnose reductase activity"/>
    <property type="evidence" value="ECO:0007669"/>
    <property type="project" value="UniProtKB-EC"/>
</dbReference>
<evidence type="ECO:0000256" key="1">
    <source>
        <dbReference type="ARBA" id="ARBA00010944"/>
    </source>
</evidence>
<dbReference type="InterPro" id="IPR005913">
    <property type="entry name" value="dTDP_dehydrorham_reduct"/>
</dbReference>
<dbReference type="InterPro" id="IPR029903">
    <property type="entry name" value="RmlD-like-bd"/>
</dbReference>
<dbReference type="Gene3D" id="3.90.25.10">
    <property type="entry name" value="UDP-galactose 4-epimerase, domain 1"/>
    <property type="match status" value="1"/>
</dbReference>
<accession>A0ABW8I0D9</accession>
<dbReference type="PANTHER" id="PTHR10491:SF4">
    <property type="entry name" value="METHIONINE ADENOSYLTRANSFERASE 2 SUBUNIT BETA"/>
    <property type="match status" value="1"/>
</dbReference>
<dbReference type="Gene3D" id="3.40.50.720">
    <property type="entry name" value="NAD(P)-binding Rossmann-like Domain"/>
    <property type="match status" value="1"/>
</dbReference>
<keyword evidence="2 4" id="KW-0560">Oxidoreductase</keyword>
<evidence type="ECO:0000259" key="3">
    <source>
        <dbReference type="Pfam" id="PF04321"/>
    </source>
</evidence>
<dbReference type="EMBL" id="JBIYSL010000005">
    <property type="protein sequence ID" value="MFK0524644.1"/>
    <property type="molecule type" value="Genomic_DNA"/>
</dbReference>
<dbReference type="SUPFAM" id="SSF51735">
    <property type="entry name" value="NAD(P)-binding Rossmann-fold domains"/>
    <property type="match status" value="1"/>
</dbReference>
<keyword evidence="2" id="KW-0521">NADP</keyword>
<comment type="pathway">
    <text evidence="2">Carbohydrate biosynthesis; dTDP-L-rhamnose biosynthesis.</text>
</comment>
<comment type="caution">
    <text evidence="4">The sequence shown here is derived from an EMBL/GenBank/DDBJ whole genome shotgun (WGS) entry which is preliminary data.</text>
</comment>
<dbReference type="CDD" id="cd05254">
    <property type="entry name" value="dTDP_HR_like_SDR_e"/>
    <property type="match status" value="1"/>
</dbReference>
<dbReference type="Pfam" id="PF04321">
    <property type="entry name" value="RmlD_sub_bind"/>
    <property type="match status" value="1"/>
</dbReference>
<gene>
    <name evidence="4" type="primary">rfbD</name>
    <name evidence="4" type="ORF">ACINKY_20820</name>
</gene>
<dbReference type="Proteomes" id="UP001618531">
    <property type="component" value="Unassembled WGS sequence"/>
</dbReference>
<dbReference type="NCBIfam" id="TIGR01214">
    <property type="entry name" value="rmlD"/>
    <property type="match status" value="1"/>
</dbReference>
<dbReference type="InterPro" id="IPR036291">
    <property type="entry name" value="NAD(P)-bd_dom_sf"/>
</dbReference>
<evidence type="ECO:0000313" key="5">
    <source>
        <dbReference type="Proteomes" id="UP001618531"/>
    </source>
</evidence>
<proteinExistence type="inferred from homology"/>
<reference evidence="4 5" key="1">
    <citation type="submission" date="2024-11" db="EMBL/GenBank/DDBJ databases">
        <title>Identification and Characterization of a Novel Fosfomycin Bacillithiol Transferase FosB8 in Paenibacillus illinoisensis.</title>
        <authorList>
            <person name="Lu W."/>
        </authorList>
    </citation>
    <scope>NUCLEOTIDE SEQUENCE [LARGE SCALE GENOMIC DNA]</scope>
    <source>
        <strain evidence="4 5">WP77</strain>
    </source>
</reference>
<sequence length="295" mass="33174">MKYRVIVTGAAGQLGMDVIRTFRRNGHDVMACDREQLDITNQHECNKIILSFKPHIIIHCAAYTAVDRAEIEVDAAYAVNAIGTRNIAVAAEKVKAKLIYISTDYVFDGTADQPYNEYHVTNPKTVYGKSKLAGELLVQSLCSQWFIVRTSWVFGINGENFVKTMIHLLKSRPTLQVVDDQKGSPTYTVDLAHFISKLSLSEKYGIYHASNSEMCTWYEFAHAIAEEGVKQAAFTPTAVLVPCTTEQFPRPAPRPQYSVMDHMAIRINGLEPLRPWREALIAFLKELSQSDKNTI</sequence>
<dbReference type="RefSeq" id="WP_402877221.1">
    <property type="nucleotide sequence ID" value="NZ_JBIYSL010000005.1"/>
</dbReference>
<dbReference type="PANTHER" id="PTHR10491">
    <property type="entry name" value="DTDP-4-DEHYDRORHAMNOSE REDUCTASE"/>
    <property type="match status" value="1"/>
</dbReference>
<keyword evidence="5" id="KW-1185">Reference proteome</keyword>
<evidence type="ECO:0000313" key="4">
    <source>
        <dbReference type="EMBL" id="MFK0524644.1"/>
    </source>
</evidence>
<name>A0ABW8I0D9_9BACL</name>